<evidence type="ECO:0000256" key="14">
    <source>
        <dbReference type="SAM" id="Phobius"/>
    </source>
</evidence>
<dbReference type="PANTHER" id="PTHR11923">
    <property type="entry name" value="SCAVENGER RECEPTOR CLASS B TYPE-1 SR-B1"/>
    <property type="match status" value="1"/>
</dbReference>
<keyword evidence="7 14" id="KW-0472">Membrane</keyword>
<feature type="transmembrane region" description="Helical" evidence="14">
    <location>
        <begin position="406"/>
        <end position="427"/>
    </location>
</feature>
<keyword evidence="9" id="KW-0675">Receptor</keyword>
<name>A0AAJ6QLT6_9ACAR</name>
<evidence type="ECO:0000256" key="5">
    <source>
        <dbReference type="ARBA" id="ARBA00022692"/>
    </source>
</evidence>
<evidence type="ECO:0000256" key="7">
    <source>
        <dbReference type="ARBA" id="ARBA00023136"/>
    </source>
</evidence>
<keyword evidence="10" id="KW-0325">Glycoprotein</keyword>
<evidence type="ECO:0000256" key="6">
    <source>
        <dbReference type="ARBA" id="ARBA00022989"/>
    </source>
</evidence>
<evidence type="ECO:0000256" key="15">
    <source>
        <dbReference type="SAM" id="SignalP"/>
    </source>
</evidence>
<dbReference type="GO" id="GO:0005044">
    <property type="term" value="F:scavenger receptor activity"/>
    <property type="evidence" value="ECO:0007669"/>
    <property type="project" value="TreeGrafter"/>
</dbReference>
<dbReference type="GO" id="GO:0005901">
    <property type="term" value="C:caveola"/>
    <property type="evidence" value="ECO:0007669"/>
    <property type="project" value="UniProtKB-SubCell"/>
</dbReference>
<dbReference type="Pfam" id="PF01130">
    <property type="entry name" value="CD36"/>
    <property type="match status" value="2"/>
</dbReference>
<evidence type="ECO:0000313" key="17">
    <source>
        <dbReference type="RefSeq" id="XP_003737014.2"/>
    </source>
</evidence>
<dbReference type="KEGG" id="goe:100904683"/>
<sequence>MEISPCKLFVVVLFNLLGVGLLMVSQNTSTIVRSLAAGKVVLSEGSEAARTFAEPPVPTHIKFYFFDLSNIDDFLKQGKKPILQEKGPYVFRISSSKTMTWNDSKITYEPKKSYVFVESESEGNRLSDTITTVNPGAMTALMFGAEGIKNTFNTATVGEFLFEGVEADDGEKYGYYYNKNGSIEGTFEASTGGGGHIEDLNQIITVDGESDLMCEKVRGTNGERFAPFSVPPPTLTFYSPSLCRPWNLHYAEVVTVNDLKCVRYSSGRDFFSPTFDEKLDRCLAEDLPAEDVNIRGVFNAAKYLGSPILLSLPHYLNADPKLGAPITGLSPSDKKHNFYMDVYPELGFVLDMRIRVQVNFRLKKTLLSSPMEIIYPIFWQEMMLLDEDSKEAASIVYKKVKFSETAMYWTTLVLGALLILAAEIFLLSGICSKDSSDDYGAADDAYVTYSSRNDRSRVNLRSLVICCSLSGVGLLLVSQNTPAMVRYIAARKVILSEGSEAAKSFGAPPLPSHQRIYFFNLRNKKQVLEGGKPILQEMGPYVFRIESEKTLRWEGNKILYEPKMTYFFEESESEGKLSDVITTLNPGSMTFASFDPSIVANIFDTATVGEFLFDGVKSSDGGAYGYYKGGNGTSGKTTEAFTGQGGHIEDLNRIVSYDGETGLNCEKFRGTNGERYPPFSIPPPKLTFFNPLLCRPWDLHYTGPVKVGDLDCIRYSAGPDFFSRTFNEKLDECIELGLPKEDVGIRGIFNAVKCLYTPVMYSLPHFLNGDPGLRQNVSGLEPTSDKHSFYMDVYPALGVVLNMRARLQVNFRLKKTGDDAGKSKLEEVIYPVFWQEIMLLKANSEKAAAMAYKKVVLSEKALFWTSLTSGFLLVFAAEVLLVIGICSKTSSDDYRVGNDAYVTYCAENERSQVNMRRRRPENGRNASTDHRNGVE</sequence>
<dbReference type="Proteomes" id="UP000694867">
    <property type="component" value="Unplaced"/>
</dbReference>
<evidence type="ECO:0000256" key="11">
    <source>
        <dbReference type="ARBA" id="ARBA00040821"/>
    </source>
</evidence>
<reference evidence="17" key="1">
    <citation type="submission" date="2025-08" db="UniProtKB">
        <authorList>
            <consortium name="RefSeq"/>
        </authorList>
    </citation>
    <scope>IDENTIFICATION</scope>
</reference>
<dbReference type="InterPro" id="IPR002159">
    <property type="entry name" value="CD36_fam"/>
</dbReference>
<evidence type="ECO:0000313" key="16">
    <source>
        <dbReference type="Proteomes" id="UP000694867"/>
    </source>
</evidence>
<gene>
    <name evidence="17" type="primary">LOC100904683</name>
</gene>
<keyword evidence="4" id="KW-1003">Cell membrane</keyword>
<dbReference type="AlphaFoldDB" id="A0AAJ6QLT6"/>
<evidence type="ECO:0000256" key="9">
    <source>
        <dbReference type="ARBA" id="ARBA00023170"/>
    </source>
</evidence>
<feature type="region of interest" description="Disordered" evidence="13">
    <location>
        <begin position="913"/>
        <end position="935"/>
    </location>
</feature>
<evidence type="ECO:0000256" key="13">
    <source>
        <dbReference type="SAM" id="MobiDB-lite"/>
    </source>
</evidence>
<keyword evidence="8" id="KW-1015">Disulfide bond</keyword>
<evidence type="ECO:0000256" key="10">
    <source>
        <dbReference type="ARBA" id="ARBA00023180"/>
    </source>
</evidence>
<accession>A0AAJ6QLT6</accession>
<feature type="transmembrane region" description="Helical" evidence="14">
    <location>
        <begin position="861"/>
        <end position="885"/>
    </location>
</feature>
<keyword evidence="6 14" id="KW-1133">Transmembrane helix</keyword>
<keyword evidence="5 14" id="KW-0812">Transmembrane</keyword>
<organism evidence="16 17">
    <name type="scientific">Galendromus occidentalis</name>
    <name type="common">western predatory mite</name>
    <dbReference type="NCBI Taxonomy" id="34638"/>
    <lineage>
        <taxon>Eukaryota</taxon>
        <taxon>Metazoa</taxon>
        <taxon>Ecdysozoa</taxon>
        <taxon>Arthropoda</taxon>
        <taxon>Chelicerata</taxon>
        <taxon>Arachnida</taxon>
        <taxon>Acari</taxon>
        <taxon>Parasitiformes</taxon>
        <taxon>Mesostigmata</taxon>
        <taxon>Gamasina</taxon>
        <taxon>Phytoseioidea</taxon>
        <taxon>Phytoseiidae</taxon>
        <taxon>Typhlodrominae</taxon>
        <taxon>Galendromus</taxon>
    </lineage>
</organism>
<dbReference type="PRINTS" id="PR01609">
    <property type="entry name" value="CD36FAMILY"/>
</dbReference>
<evidence type="ECO:0000256" key="3">
    <source>
        <dbReference type="ARBA" id="ARBA00010532"/>
    </source>
</evidence>
<keyword evidence="15" id="KW-0732">Signal</keyword>
<dbReference type="PANTHER" id="PTHR11923:SF110">
    <property type="entry name" value="SCAVENGER RECEPTOR CLASS B MEMBER 1"/>
    <property type="match status" value="1"/>
</dbReference>
<keyword evidence="16" id="KW-1185">Reference proteome</keyword>
<dbReference type="RefSeq" id="XP_003737014.2">
    <property type="nucleotide sequence ID" value="XM_003736966.2"/>
</dbReference>
<dbReference type="GO" id="GO:0005737">
    <property type="term" value="C:cytoplasm"/>
    <property type="evidence" value="ECO:0007669"/>
    <property type="project" value="TreeGrafter"/>
</dbReference>
<proteinExistence type="inferred from homology"/>
<comment type="similarity">
    <text evidence="3">Belongs to the CD36 family.</text>
</comment>
<evidence type="ECO:0000256" key="12">
    <source>
        <dbReference type="ARBA" id="ARBA00042244"/>
    </source>
</evidence>
<feature type="chain" id="PRO_5042615423" description="Scavenger receptor class B member 1" evidence="15">
    <location>
        <begin position="23"/>
        <end position="935"/>
    </location>
</feature>
<evidence type="ECO:0000256" key="8">
    <source>
        <dbReference type="ARBA" id="ARBA00023157"/>
    </source>
</evidence>
<feature type="transmembrane region" description="Helical" evidence="14">
    <location>
        <begin position="458"/>
        <end position="477"/>
    </location>
</feature>
<comment type="subcellular location">
    <subcellularLocation>
        <location evidence="2">Cell membrane</location>
        <topology evidence="2">Multi-pass membrane protein</topology>
    </subcellularLocation>
    <subcellularLocation>
        <location evidence="1">Membrane</location>
        <location evidence="1">Caveola</location>
        <topology evidence="1">Multi-pass membrane protein</topology>
    </subcellularLocation>
</comment>
<evidence type="ECO:0000256" key="4">
    <source>
        <dbReference type="ARBA" id="ARBA00022475"/>
    </source>
</evidence>
<dbReference type="GeneID" id="100904683"/>
<feature type="signal peptide" evidence="15">
    <location>
        <begin position="1"/>
        <end position="22"/>
    </location>
</feature>
<evidence type="ECO:0000256" key="2">
    <source>
        <dbReference type="ARBA" id="ARBA00004651"/>
    </source>
</evidence>
<evidence type="ECO:0000256" key="1">
    <source>
        <dbReference type="ARBA" id="ARBA00004189"/>
    </source>
</evidence>
<protein>
    <recommendedName>
        <fullName evidence="11">Scavenger receptor class B member 1</fullName>
    </recommendedName>
    <alternativeName>
        <fullName evidence="12">SR-BI</fullName>
    </alternativeName>
</protein>